<dbReference type="Proteomes" id="UP000075714">
    <property type="component" value="Unassembled WGS sequence"/>
</dbReference>
<evidence type="ECO:0000313" key="2">
    <source>
        <dbReference type="Proteomes" id="UP000075714"/>
    </source>
</evidence>
<dbReference type="OrthoDB" id="496970at2759"/>
<dbReference type="EMBL" id="LSYV01000015">
    <property type="protein sequence ID" value="KXZ50947.1"/>
    <property type="molecule type" value="Genomic_DNA"/>
</dbReference>
<organism evidence="1 2">
    <name type="scientific">Gonium pectorale</name>
    <name type="common">Green alga</name>
    <dbReference type="NCBI Taxonomy" id="33097"/>
    <lineage>
        <taxon>Eukaryota</taxon>
        <taxon>Viridiplantae</taxon>
        <taxon>Chlorophyta</taxon>
        <taxon>core chlorophytes</taxon>
        <taxon>Chlorophyceae</taxon>
        <taxon>CS clade</taxon>
        <taxon>Chlamydomonadales</taxon>
        <taxon>Volvocaceae</taxon>
        <taxon>Gonium</taxon>
    </lineage>
</organism>
<proteinExistence type="predicted"/>
<keyword evidence="2" id="KW-1185">Reference proteome</keyword>
<accession>A0A150GMB8</accession>
<comment type="caution">
    <text evidence="1">The sequence shown here is derived from an EMBL/GenBank/DDBJ whole genome shotgun (WGS) entry which is preliminary data.</text>
</comment>
<sequence>MEYPSWVHSLTPPRLQPVTATVQPWMAVVCGDKTIKVPVRPGPEGLAEFKERVRTLFAFPPEREFEVSFECRAPVGGDKLLLKGIQCFDAAAHCATISAARRALGEEDCGFYVP</sequence>
<evidence type="ECO:0000313" key="1">
    <source>
        <dbReference type="EMBL" id="KXZ50947.1"/>
    </source>
</evidence>
<dbReference type="AlphaFoldDB" id="A0A150GMB8"/>
<name>A0A150GMB8_GONPE</name>
<gene>
    <name evidence="1" type="ORF">GPECTOR_14g193</name>
</gene>
<reference evidence="2" key="1">
    <citation type="journal article" date="2016" name="Nat. Commun.">
        <title>The Gonium pectorale genome demonstrates co-option of cell cycle regulation during the evolution of multicellularity.</title>
        <authorList>
            <person name="Hanschen E.R."/>
            <person name="Marriage T.N."/>
            <person name="Ferris P.J."/>
            <person name="Hamaji T."/>
            <person name="Toyoda A."/>
            <person name="Fujiyama A."/>
            <person name="Neme R."/>
            <person name="Noguchi H."/>
            <person name="Minakuchi Y."/>
            <person name="Suzuki M."/>
            <person name="Kawai-Toyooka H."/>
            <person name="Smith D.R."/>
            <person name="Sparks H."/>
            <person name="Anderson J."/>
            <person name="Bakaric R."/>
            <person name="Luria V."/>
            <person name="Karger A."/>
            <person name="Kirschner M.W."/>
            <person name="Durand P.M."/>
            <person name="Michod R.E."/>
            <person name="Nozaki H."/>
            <person name="Olson B.J."/>
        </authorList>
    </citation>
    <scope>NUCLEOTIDE SEQUENCE [LARGE SCALE GENOMIC DNA]</scope>
    <source>
        <strain evidence="2">NIES-2863</strain>
    </source>
</reference>
<protein>
    <submittedName>
        <fullName evidence="1">Uncharacterized protein</fullName>
    </submittedName>
</protein>